<dbReference type="Gene3D" id="3.30.160.60">
    <property type="entry name" value="Classic Zinc Finger"/>
    <property type="match status" value="2"/>
</dbReference>
<feature type="domain" description="C2H2-type" evidence="3">
    <location>
        <begin position="89"/>
        <end position="112"/>
    </location>
</feature>
<feature type="domain" description="C2H2-type" evidence="3">
    <location>
        <begin position="414"/>
        <end position="436"/>
    </location>
</feature>
<keyword evidence="1" id="KW-0863">Zinc-finger</keyword>
<dbReference type="PANTHER" id="PTHR46869">
    <property type="entry name" value="C2H2-LIKE ZINC FINGER PROTEIN"/>
    <property type="match status" value="1"/>
</dbReference>
<dbReference type="AlphaFoldDB" id="A0AAD1YME4"/>
<name>A0AAD1YME4_9LAMI</name>
<keyword evidence="1" id="KW-0862">Zinc</keyword>
<feature type="region of interest" description="Disordered" evidence="2">
    <location>
        <begin position="123"/>
        <end position="149"/>
    </location>
</feature>
<dbReference type="Pfam" id="PF13912">
    <property type="entry name" value="zf-C2H2_6"/>
    <property type="match status" value="4"/>
</dbReference>
<feature type="compositionally biased region" description="Basic and acidic residues" evidence="2">
    <location>
        <begin position="285"/>
        <end position="296"/>
    </location>
</feature>
<dbReference type="EMBL" id="OU503036">
    <property type="protein sequence ID" value="CAI9754081.1"/>
    <property type="molecule type" value="Genomic_DNA"/>
</dbReference>
<accession>A0AAD1YME4</accession>
<dbReference type="SUPFAM" id="SSF57667">
    <property type="entry name" value="beta-beta-alpha zinc fingers"/>
    <property type="match status" value="2"/>
</dbReference>
<dbReference type="InterPro" id="IPR036236">
    <property type="entry name" value="Znf_C2H2_sf"/>
</dbReference>
<organism evidence="4 5">
    <name type="scientific">Fraxinus pennsylvanica</name>
    <dbReference type="NCBI Taxonomy" id="56036"/>
    <lineage>
        <taxon>Eukaryota</taxon>
        <taxon>Viridiplantae</taxon>
        <taxon>Streptophyta</taxon>
        <taxon>Embryophyta</taxon>
        <taxon>Tracheophyta</taxon>
        <taxon>Spermatophyta</taxon>
        <taxon>Magnoliopsida</taxon>
        <taxon>eudicotyledons</taxon>
        <taxon>Gunneridae</taxon>
        <taxon>Pentapetalae</taxon>
        <taxon>asterids</taxon>
        <taxon>lamiids</taxon>
        <taxon>Lamiales</taxon>
        <taxon>Oleaceae</taxon>
        <taxon>Oleeae</taxon>
        <taxon>Fraxinus</taxon>
    </lineage>
</organism>
<reference evidence="4" key="1">
    <citation type="submission" date="2023-05" db="EMBL/GenBank/DDBJ databases">
        <authorList>
            <person name="Huff M."/>
        </authorList>
    </citation>
    <scope>NUCLEOTIDE SEQUENCE</scope>
</reference>
<dbReference type="PROSITE" id="PS00028">
    <property type="entry name" value="ZINC_FINGER_C2H2_1"/>
    <property type="match status" value="3"/>
</dbReference>
<evidence type="ECO:0000259" key="3">
    <source>
        <dbReference type="PROSITE" id="PS50157"/>
    </source>
</evidence>
<feature type="region of interest" description="Disordered" evidence="2">
    <location>
        <begin position="213"/>
        <end position="239"/>
    </location>
</feature>
<proteinExistence type="predicted"/>
<evidence type="ECO:0000256" key="1">
    <source>
        <dbReference type="PROSITE-ProRule" id="PRU00042"/>
    </source>
</evidence>
<dbReference type="InterPro" id="IPR013087">
    <property type="entry name" value="Znf_C2H2_type"/>
</dbReference>
<sequence length="499" mass="56282">MEEDQGLKHMCKFCSKSFPSGRSLGGHMRSHLINISSDEKLMKKKLPPLTSVKSSSEIVYELLENPKKKKKNEFLKASNDEKDCLFKDRICKECGKSFQSWKALFGHMKCHSVNGRNIASVDEESWNGSNDHLKPDLDSESDNEGLNPCRRKRSDRMIKRYNTSSSLSTIAANVSPCISEIDQHEQEEVAISLIMLSRDVSNWSTMNSVLDQSSENNSNFLESNKITPPKSKKSKSDEEKFGFKTPVIPKTGLKMSKSHVSAYGFLEKKNLDNESEVNSPKIKKSGSEKFEKDSNKKNKLSKRKCIGLYDPRLSVPENFQEKVAYFGTSDYVLCDKKPKYECAHCHKAFSSYQALGGHRASQKKFNGCCTPNSEDILNSDHISPNQTANGKPMIDIFAMKAESEIRFKNNSKDHECPICFKVFASGQALGGHKRSHLIREVKTSPSIVIEKLEPIRDFLDLNLPAPVEEDLNNDQLGLKPWWRGTSSLEHELLLGLLST</sequence>
<dbReference type="PANTHER" id="PTHR46869:SF6">
    <property type="entry name" value="C2H2-TYPE DOMAIN-CONTAINING PROTEIN"/>
    <property type="match status" value="1"/>
</dbReference>
<protein>
    <recommendedName>
        <fullName evidence="3">C2H2-type domain-containing protein</fullName>
    </recommendedName>
</protein>
<dbReference type="PROSITE" id="PS50157">
    <property type="entry name" value="ZINC_FINGER_C2H2_2"/>
    <property type="match status" value="3"/>
</dbReference>
<dbReference type="Proteomes" id="UP000834106">
    <property type="component" value="Chromosome 1"/>
</dbReference>
<feature type="region of interest" description="Disordered" evidence="2">
    <location>
        <begin position="274"/>
        <end position="296"/>
    </location>
</feature>
<evidence type="ECO:0000313" key="4">
    <source>
        <dbReference type="EMBL" id="CAI9754081.1"/>
    </source>
</evidence>
<evidence type="ECO:0000313" key="5">
    <source>
        <dbReference type="Proteomes" id="UP000834106"/>
    </source>
</evidence>
<dbReference type="SMART" id="SM00355">
    <property type="entry name" value="ZnF_C2H2"/>
    <property type="match status" value="4"/>
</dbReference>
<keyword evidence="1" id="KW-0479">Metal-binding</keyword>
<keyword evidence="5" id="KW-1185">Reference proteome</keyword>
<dbReference type="GO" id="GO:0008270">
    <property type="term" value="F:zinc ion binding"/>
    <property type="evidence" value="ECO:0007669"/>
    <property type="project" value="UniProtKB-KW"/>
</dbReference>
<feature type="compositionally biased region" description="Low complexity" evidence="2">
    <location>
        <begin position="213"/>
        <end position="224"/>
    </location>
</feature>
<evidence type="ECO:0000256" key="2">
    <source>
        <dbReference type="SAM" id="MobiDB-lite"/>
    </source>
</evidence>
<feature type="domain" description="C2H2-type" evidence="3">
    <location>
        <begin position="9"/>
        <end position="31"/>
    </location>
</feature>
<gene>
    <name evidence="4" type="ORF">FPE_LOCUS1512</name>
</gene>